<keyword evidence="1" id="KW-0472">Membrane</keyword>
<evidence type="ECO:0000256" key="1">
    <source>
        <dbReference type="SAM" id="Phobius"/>
    </source>
</evidence>
<dbReference type="KEGG" id="prv:G7070_09695"/>
<keyword evidence="1" id="KW-1133">Transmembrane helix</keyword>
<dbReference type="EMBL" id="CP049865">
    <property type="protein sequence ID" value="QIK72488.1"/>
    <property type="molecule type" value="Genomic_DNA"/>
</dbReference>
<dbReference type="AlphaFoldDB" id="A0A6G7Y764"/>
<dbReference type="RefSeq" id="WP_166233562.1">
    <property type="nucleotide sequence ID" value="NZ_CP049865.1"/>
</dbReference>
<accession>A0A6G7Y764</accession>
<keyword evidence="1" id="KW-0812">Transmembrane</keyword>
<dbReference type="Pfam" id="PF11350">
    <property type="entry name" value="DUF3152"/>
    <property type="match status" value="1"/>
</dbReference>
<evidence type="ECO:0000259" key="2">
    <source>
        <dbReference type="Pfam" id="PF11350"/>
    </source>
</evidence>
<dbReference type="Proteomes" id="UP000501058">
    <property type="component" value="Chromosome"/>
</dbReference>
<feature type="domain" description="DUF3152" evidence="2">
    <location>
        <begin position="85"/>
        <end position="233"/>
    </location>
</feature>
<dbReference type="InterPro" id="IPR022603">
    <property type="entry name" value="DUF3152"/>
</dbReference>
<sequence length="247" mass="27000">MSPTGRAEASRGRPGARVWWVAFVVLALIVAGIGAWMWTRPPAEYTPATPTPTPTPTPSIPPIARQEVWTSDTPASGTYLLNTITAQPGIEAPKTVKYVVKVEDTTEVKPDEAAAEVQKTFDDPRGWAGYGKRNFTLVNDELEAALVLYIASPKTANELCKPADVESKWNCRVGDRVVLNSDRWRFMTPTYDDLGVYRSYLVNHEVGHYLGQGHVGCPKAGAKAPVMMQQSIDMAGCVPNAWPKDAD</sequence>
<gene>
    <name evidence="3" type="ORF">G7070_09695</name>
</gene>
<feature type="transmembrane region" description="Helical" evidence="1">
    <location>
        <begin position="18"/>
        <end position="38"/>
    </location>
</feature>
<keyword evidence="4" id="KW-1185">Reference proteome</keyword>
<evidence type="ECO:0000313" key="4">
    <source>
        <dbReference type="Proteomes" id="UP000501058"/>
    </source>
</evidence>
<reference evidence="3 4" key="1">
    <citation type="submission" date="2020-03" db="EMBL/GenBank/DDBJ databases">
        <title>Propioniciclava sp. nov., isolated from Hydrophilus acuminatus.</title>
        <authorList>
            <person name="Hyun D.-W."/>
            <person name="Bae J.-W."/>
        </authorList>
    </citation>
    <scope>NUCLEOTIDE SEQUENCE [LARGE SCALE GENOMIC DNA]</scope>
    <source>
        <strain evidence="3 4">HDW11</strain>
    </source>
</reference>
<name>A0A6G7Y764_9ACTN</name>
<evidence type="ECO:0000313" key="3">
    <source>
        <dbReference type="EMBL" id="QIK72488.1"/>
    </source>
</evidence>
<dbReference type="SUPFAM" id="SSF55486">
    <property type="entry name" value="Metalloproteases ('zincins'), catalytic domain"/>
    <property type="match status" value="1"/>
</dbReference>
<protein>
    <submittedName>
        <fullName evidence="3">DUF3152 domain-containing protein</fullName>
    </submittedName>
</protein>
<organism evidence="3 4">
    <name type="scientific">Propioniciclava coleopterorum</name>
    <dbReference type="NCBI Taxonomy" id="2714937"/>
    <lineage>
        <taxon>Bacteria</taxon>
        <taxon>Bacillati</taxon>
        <taxon>Actinomycetota</taxon>
        <taxon>Actinomycetes</taxon>
        <taxon>Propionibacteriales</taxon>
        <taxon>Propionibacteriaceae</taxon>
        <taxon>Propioniciclava</taxon>
    </lineage>
</organism>
<proteinExistence type="predicted"/>